<dbReference type="InterPro" id="IPR006680">
    <property type="entry name" value="Amidohydro-rel"/>
</dbReference>
<dbReference type="InterPro" id="IPR032466">
    <property type="entry name" value="Metal_Hydrolase"/>
</dbReference>
<evidence type="ECO:0000256" key="1">
    <source>
        <dbReference type="SAM" id="SignalP"/>
    </source>
</evidence>
<keyword evidence="4" id="KW-1185">Reference proteome</keyword>
<dbReference type="SUPFAM" id="SSF51556">
    <property type="entry name" value="Metallo-dependent hydrolases"/>
    <property type="match status" value="1"/>
</dbReference>
<organism evidence="3 4">
    <name type="scientific">Chiayiivirga flava</name>
    <dbReference type="NCBI Taxonomy" id="659595"/>
    <lineage>
        <taxon>Bacteria</taxon>
        <taxon>Pseudomonadati</taxon>
        <taxon>Pseudomonadota</taxon>
        <taxon>Gammaproteobacteria</taxon>
        <taxon>Lysobacterales</taxon>
        <taxon>Lysobacteraceae</taxon>
        <taxon>Chiayiivirga</taxon>
    </lineage>
</organism>
<dbReference type="EMBL" id="JACHHP010000004">
    <property type="protein sequence ID" value="MBB5208658.1"/>
    <property type="molecule type" value="Genomic_DNA"/>
</dbReference>
<sequence length="333" mass="37727">MRRVCSALVACLTLACSVAAAREYRYADAHLHYVDFFQDSEGSAKLFEAMDAARIDSVVLMGIPVMKKWHEDEPKKPRYYQGDDAPLYWYSATDPILAEAVRAMTPAQRERVHPFLSGFNPNDKNATAHIETMLTLYPDVWQGIGEVFTRHDDLTAMIQGEAPRANNEAMQRVYRLAAKHDLPVLLHSNLTSVREREPLYLEELTEALSKHPQTRFLWAHAGTSAELHRAQGKLAFLRETLDDLLGTYPNLWIDLSWSVLDPYILDADGAPRAAWLALIEKYPDRFVLGSDLVGHFDSLGEKLHAFDRLLDALPEPVAQQVAHGNLRALLRRR</sequence>
<feature type="domain" description="Amidohydrolase-related" evidence="2">
    <location>
        <begin position="28"/>
        <end position="331"/>
    </location>
</feature>
<dbReference type="RefSeq" id="WP_183961202.1">
    <property type="nucleotide sequence ID" value="NZ_JACHHP010000004.1"/>
</dbReference>
<evidence type="ECO:0000313" key="3">
    <source>
        <dbReference type="EMBL" id="MBB5208658.1"/>
    </source>
</evidence>
<dbReference type="Gene3D" id="3.20.20.140">
    <property type="entry name" value="Metal-dependent hydrolases"/>
    <property type="match status" value="1"/>
</dbReference>
<keyword evidence="3" id="KW-0378">Hydrolase</keyword>
<dbReference type="GO" id="GO:0016787">
    <property type="term" value="F:hydrolase activity"/>
    <property type="evidence" value="ECO:0007669"/>
    <property type="project" value="UniProtKB-KW"/>
</dbReference>
<accession>A0A7W8G1A7</accession>
<dbReference type="Pfam" id="PF04909">
    <property type="entry name" value="Amidohydro_2"/>
    <property type="match status" value="1"/>
</dbReference>
<feature type="signal peptide" evidence="1">
    <location>
        <begin position="1"/>
        <end position="21"/>
    </location>
</feature>
<evidence type="ECO:0000313" key="4">
    <source>
        <dbReference type="Proteomes" id="UP000521199"/>
    </source>
</evidence>
<evidence type="ECO:0000259" key="2">
    <source>
        <dbReference type="Pfam" id="PF04909"/>
    </source>
</evidence>
<name>A0A7W8G1A7_9GAMM</name>
<dbReference type="AlphaFoldDB" id="A0A7W8G1A7"/>
<protein>
    <submittedName>
        <fullName evidence="3">Putative TIM-barrel fold metal-dependent hydrolase</fullName>
    </submittedName>
</protein>
<gene>
    <name evidence="3" type="ORF">HNQ52_002208</name>
</gene>
<proteinExistence type="predicted"/>
<keyword evidence="1" id="KW-0732">Signal</keyword>
<dbReference type="Proteomes" id="UP000521199">
    <property type="component" value="Unassembled WGS sequence"/>
</dbReference>
<feature type="chain" id="PRO_5031300342" evidence="1">
    <location>
        <begin position="22"/>
        <end position="333"/>
    </location>
</feature>
<dbReference type="PROSITE" id="PS51257">
    <property type="entry name" value="PROKAR_LIPOPROTEIN"/>
    <property type="match status" value="1"/>
</dbReference>
<reference evidence="3 4" key="1">
    <citation type="submission" date="2020-08" db="EMBL/GenBank/DDBJ databases">
        <title>Genomic Encyclopedia of Type Strains, Phase IV (KMG-IV): sequencing the most valuable type-strain genomes for metagenomic binning, comparative biology and taxonomic classification.</title>
        <authorList>
            <person name="Goeker M."/>
        </authorList>
    </citation>
    <scope>NUCLEOTIDE SEQUENCE [LARGE SCALE GENOMIC DNA]</scope>
    <source>
        <strain evidence="3 4">DSM 24163</strain>
    </source>
</reference>
<comment type="caution">
    <text evidence="3">The sequence shown here is derived from an EMBL/GenBank/DDBJ whole genome shotgun (WGS) entry which is preliminary data.</text>
</comment>